<evidence type="ECO:0000256" key="6">
    <source>
        <dbReference type="RuleBase" id="RU003942"/>
    </source>
</evidence>
<dbReference type="Proteomes" id="UP001595989">
    <property type="component" value="Unassembled WGS sequence"/>
</dbReference>
<comment type="subcellular location">
    <subcellularLocation>
        <location evidence="1 6">Cell membrane</location>
        <topology evidence="1 6">Multi-pass membrane protein</topology>
    </subcellularLocation>
</comment>
<name>A0ABV9DMC1_9BACI</name>
<keyword evidence="2" id="KW-1003">Cell membrane</keyword>
<protein>
    <submittedName>
        <fullName evidence="8">DMT family transporter</fullName>
    </submittedName>
</protein>
<evidence type="ECO:0000256" key="1">
    <source>
        <dbReference type="ARBA" id="ARBA00004651"/>
    </source>
</evidence>
<feature type="transmembrane region" description="Helical" evidence="7">
    <location>
        <begin position="84"/>
        <end position="102"/>
    </location>
</feature>
<evidence type="ECO:0000256" key="5">
    <source>
        <dbReference type="ARBA" id="ARBA00023136"/>
    </source>
</evidence>
<keyword evidence="5 7" id="KW-0472">Membrane</keyword>
<dbReference type="RefSeq" id="WP_390295786.1">
    <property type="nucleotide sequence ID" value="NZ_JBHSFU010000005.1"/>
</dbReference>
<keyword evidence="9" id="KW-1185">Reference proteome</keyword>
<comment type="caution">
    <text evidence="8">The sequence shown here is derived from an EMBL/GenBank/DDBJ whole genome shotgun (WGS) entry which is preliminary data.</text>
</comment>
<evidence type="ECO:0000256" key="4">
    <source>
        <dbReference type="ARBA" id="ARBA00022989"/>
    </source>
</evidence>
<sequence>MKKSWNIIFVAGLFEIGWVVGLKHADSVVEWLLTGLSIYLSMHLLIVASRNLPVGTAYAVFTGIGTAGTVVLDIMLFGEEFNPFKILLIVVLLSGVFGLKMVTQEHEGERSG</sequence>
<evidence type="ECO:0000256" key="3">
    <source>
        <dbReference type="ARBA" id="ARBA00022692"/>
    </source>
</evidence>
<evidence type="ECO:0000313" key="8">
    <source>
        <dbReference type="EMBL" id="MFC4558703.1"/>
    </source>
</evidence>
<keyword evidence="3 6" id="KW-0812">Transmembrane</keyword>
<dbReference type="Pfam" id="PF00893">
    <property type="entry name" value="Multi_Drug_Res"/>
    <property type="match status" value="1"/>
</dbReference>
<evidence type="ECO:0000313" key="9">
    <source>
        <dbReference type="Proteomes" id="UP001595989"/>
    </source>
</evidence>
<comment type="similarity">
    <text evidence="6">Belongs to the drug/metabolite transporter (DMT) superfamily. Small multidrug resistance (SMR) (TC 2.A.7.1) family.</text>
</comment>
<dbReference type="InterPro" id="IPR045324">
    <property type="entry name" value="Small_multidrug_res"/>
</dbReference>
<evidence type="ECO:0000256" key="7">
    <source>
        <dbReference type="SAM" id="Phobius"/>
    </source>
</evidence>
<accession>A0ABV9DMC1</accession>
<feature type="transmembrane region" description="Helical" evidence="7">
    <location>
        <begin position="7"/>
        <end position="25"/>
    </location>
</feature>
<dbReference type="InterPro" id="IPR037185">
    <property type="entry name" value="EmrE-like"/>
</dbReference>
<feature type="transmembrane region" description="Helical" evidence="7">
    <location>
        <begin position="56"/>
        <end position="78"/>
    </location>
</feature>
<dbReference type="PANTHER" id="PTHR30561:SF7">
    <property type="entry name" value="GUANIDINIUM EFFLUX SYSTEM SUBUNIT GDNC-RELATED"/>
    <property type="match status" value="1"/>
</dbReference>
<evidence type="ECO:0000256" key="2">
    <source>
        <dbReference type="ARBA" id="ARBA00022475"/>
    </source>
</evidence>
<proteinExistence type="inferred from homology"/>
<dbReference type="Gene3D" id="1.10.3730.20">
    <property type="match status" value="1"/>
</dbReference>
<dbReference type="InterPro" id="IPR000390">
    <property type="entry name" value="Small_drug/metabolite_transptr"/>
</dbReference>
<organism evidence="8 9">
    <name type="scientific">Virgibacillus kekensis</name>
    <dbReference type="NCBI Taxonomy" id="202261"/>
    <lineage>
        <taxon>Bacteria</taxon>
        <taxon>Bacillati</taxon>
        <taxon>Bacillota</taxon>
        <taxon>Bacilli</taxon>
        <taxon>Bacillales</taxon>
        <taxon>Bacillaceae</taxon>
        <taxon>Virgibacillus</taxon>
    </lineage>
</organism>
<dbReference type="SUPFAM" id="SSF103481">
    <property type="entry name" value="Multidrug resistance efflux transporter EmrE"/>
    <property type="match status" value="1"/>
</dbReference>
<dbReference type="PANTHER" id="PTHR30561">
    <property type="entry name" value="SMR FAMILY PROTON-DEPENDENT DRUG EFFLUX TRANSPORTER SUGE"/>
    <property type="match status" value="1"/>
</dbReference>
<reference evidence="9" key="1">
    <citation type="journal article" date="2019" name="Int. J. Syst. Evol. Microbiol.">
        <title>The Global Catalogue of Microorganisms (GCM) 10K type strain sequencing project: providing services to taxonomists for standard genome sequencing and annotation.</title>
        <authorList>
            <consortium name="The Broad Institute Genomics Platform"/>
            <consortium name="The Broad Institute Genome Sequencing Center for Infectious Disease"/>
            <person name="Wu L."/>
            <person name="Ma J."/>
        </authorList>
    </citation>
    <scope>NUCLEOTIDE SEQUENCE [LARGE SCALE GENOMIC DNA]</scope>
    <source>
        <strain evidence="9">CGMCC 4.7426</strain>
    </source>
</reference>
<feature type="transmembrane region" description="Helical" evidence="7">
    <location>
        <begin position="31"/>
        <end position="49"/>
    </location>
</feature>
<keyword evidence="4 7" id="KW-1133">Transmembrane helix</keyword>
<gene>
    <name evidence="8" type="ORF">ACFO3D_10825</name>
</gene>
<dbReference type="EMBL" id="JBHSFU010000005">
    <property type="protein sequence ID" value="MFC4558703.1"/>
    <property type="molecule type" value="Genomic_DNA"/>
</dbReference>